<keyword evidence="3" id="KW-0255">Endonuclease</keyword>
<feature type="compositionally biased region" description="Low complexity" evidence="1">
    <location>
        <begin position="13"/>
        <end position="40"/>
    </location>
</feature>
<feature type="domain" description="GmrSD restriction endonucleases C-terminal" evidence="2">
    <location>
        <begin position="139"/>
        <end position="279"/>
    </location>
</feature>
<dbReference type="GO" id="GO:0004519">
    <property type="term" value="F:endonuclease activity"/>
    <property type="evidence" value="ECO:0007669"/>
    <property type="project" value="UniProtKB-KW"/>
</dbReference>
<evidence type="ECO:0000313" key="6">
    <source>
        <dbReference type="Proteomes" id="UP001288320"/>
    </source>
</evidence>
<dbReference type="RefSeq" id="WP_200807158.1">
    <property type="nucleotide sequence ID" value="NZ_CAUPFC010000022.1"/>
</dbReference>
<dbReference type="GeneID" id="92813498"/>
<dbReference type="Pfam" id="PF07510">
    <property type="entry name" value="GmrSD_C"/>
    <property type="match status" value="1"/>
</dbReference>
<keyword evidence="5" id="KW-1185">Reference proteome</keyword>
<comment type="caution">
    <text evidence="3">The sequence shown here is derived from an EMBL/GenBank/DDBJ whole genome shotgun (WGS) entry which is preliminary data.</text>
</comment>
<proteinExistence type="predicted"/>
<keyword evidence="3" id="KW-0540">Nuclease</keyword>
<accession>A0AAW9HQ76</accession>
<name>A0AAW9HQ76_9ACTO</name>
<organism evidence="3 6">
    <name type="scientific">Actinotignum timonense</name>
    <dbReference type="NCBI Taxonomy" id="1870995"/>
    <lineage>
        <taxon>Bacteria</taxon>
        <taxon>Bacillati</taxon>
        <taxon>Actinomycetota</taxon>
        <taxon>Actinomycetes</taxon>
        <taxon>Actinomycetales</taxon>
        <taxon>Actinomycetaceae</taxon>
        <taxon>Actinotignum</taxon>
    </lineage>
</organism>
<feature type="region of interest" description="Disordered" evidence="1">
    <location>
        <begin position="1"/>
        <end position="40"/>
    </location>
</feature>
<evidence type="ECO:0000313" key="3">
    <source>
        <dbReference type="EMBL" id="MDY5140933.1"/>
    </source>
</evidence>
<dbReference type="Proteomes" id="UP001284901">
    <property type="component" value="Unassembled WGS sequence"/>
</dbReference>
<sequence length="286" mass="29791">MRFSIGRFGAPHRSGASGNRGRASGAPGASERASGAASPSPHRRMWNVIAALLVVLAVALIQLWRADSDSAPAPGGAGSASGAAGSASDASNGELTASEALSALKLLPGGRPDSGHGYSRAEFCLGDGWPDTDGDGCTVRNEVLRRDLAGVTFWSGKSTPPGCVVATGTLRDPYSGTVISFDRARAPEAVTIDHVVALYDAWRAGAQDWDADTRAQFATDPLNLLAVSGAANKEKGHATAAQWLPDNPAFVCEYAARQVAVKRAYGLRVDDDERHALHEVLSDCVR</sequence>
<protein>
    <submittedName>
        <fullName evidence="3">HNH endonuclease family protein</fullName>
    </submittedName>
</protein>
<dbReference type="EMBL" id="JAWNFV010000012">
    <property type="protein sequence ID" value="MDY5140933.1"/>
    <property type="molecule type" value="Genomic_DNA"/>
</dbReference>
<gene>
    <name evidence="3" type="ORF">R6G74_06370</name>
    <name evidence="4" type="ORF">R6P33_02000</name>
</gene>
<evidence type="ECO:0000256" key="1">
    <source>
        <dbReference type="SAM" id="MobiDB-lite"/>
    </source>
</evidence>
<dbReference type="PANTHER" id="PTHR24094:SF15">
    <property type="entry name" value="AMP-DEPENDENT SYNTHETASE_LIGASE DOMAIN-CONTAINING PROTEIN-RELATED"/>
    <property type="match status" value="1"/>
</dbReference>
<dbReference type="InterPro" id="IPR011089">
    <property type="entry name" value="GmrSD_C"/>
</dbReference>
<dbReference type="EMBL" id="JAWNFY010000004">
    <property type="protein sequence ID" value="MDY5145797.1"/>
    <property type="molecule type" value="Genomic_DNA"/>
</dbReference>
<reference evidence="3 5" key="1">
    <citation type="submission" date="2023-10" db="EMBL/GenBank/DDBJ databases">
        <title>Whole Genome based description of the genera Actinobaculum and Actinotignum reveals a complex phylogenetic relationship within the species included in the genus Actinotignum.</title>
        <authorList>
            <person name="Jensen C.S."/>
            <person name="Dargis R."/>
            <person name="Kemp M."/>
            <person name="Christensen J.J."/>
        </authorList>
    </citation>
    <scope>NUCLEOTIDE SEQUENCE</scope>
    <source>
        <strain evidence="4 5">SLA_B089</strain>
        <strain evidence="3">SLA_B245</strain>
    </source>
</reference>
<evidence type="ECO:0000259" key="2">
    <source>
        <dbReference type="Pfam" id="PF07510"/>
    </source>
</evidence>
<dbReference type="Proteomes" id="UP001288320">
    <property type="component" value="Unassembled WGS sequence"/>
</dbReference>
<dbReference type="PANTHER" id="PTHR24094">
    <property type="entry name" value="SECRETED PROTEIN"/>
    <property type="match status" value="1"/>
</dbReference>
<feature type="region of interest" description="Disordered" evidence="1">
    <location>
        <begin position="71"/>
        <end position="91"/>
    </location>
</feature>
<dbReference type="AlphaFoldDB" id="A0AAW9HQ76"/>
<evidence type="ECO:0000313" key="5">
    <source>
        <dbReference type="Proteomes" id="UP001284901"/>
    </source>
</evidence>
<evidence type="ECO:0000313" key="4">
    <source>
        <dbReference type="EMBL" id="MDY5145797.1"/>
    </source>
</evidence>
<keyword evidence="3" id="KW-0378">Hydrolase</keyword>